<gene>
    <name evidence="2" type="ORF">BTM29_07210</name>
</gene>
<dbReference type="InterPro" id="IPR013320">
    <property type="entry name" value="ConA-like_dom_sf"/>
</dbReference>
<proteinExistence type="predicted"/>
<evidence type="ECO:0000256" key="1">
    <source>
        <dbReference type="SAM" id="Phobius"/>
    </source>
</evidence>
<dbReference type="EMBL" id="CP019323">
    <property type="protein sequence ID" value="APX72361.1"/>
    <property type="molecule type" value="Genomic_DNA"/>
</dbReference>
<keyword evidence="1" id="KW-0812">Transmembrane</keyword>
<accession>A0A1P8Q3E2</accession>
<dbReference type="RefSeq" id="WP_076615423.1">
    <property type="nucleotide sequence ID" value="NZ_CP019323.1"/>
</dbReference>
<keyword evidence="1" id="KW-0472">Membrane</keyword>
<protein>
    <recommendedName>
        <fullName evidence="4">WxL domain-containing protein</fullName>
    </recommendedName>
</protein>
<evidence type="ECO:0008006" key="4">
    <source>
        <dbReference type="Google" id="ProtNLM"/>
    </source>
</evidence>
<reference evidence="3" key="1">
    <citation type="submission" date="2016-12" db="EMBL/GenBank/DDBJ databases">
        <authorList>
            <person name="Jung M.Y."/>
            <person name="Lee S.H."/>
        </authorList>
    </citation>
    <scope>NUCLEOTIDE SEQUENCE [LARGE SCALE GENOMIC DNA]</scope>
    <source>
        <strain evidence="3">WiKim39</strain>
    </source>
</reference>
<dbReference type="Pfam" id="PF18483">
    <property type="entry name" value="Lectin_L-type_dom"/>
    <property type="match status" value="1"/>
</dbReference>
<keyword evidence="1" id="KW-1133">Transmembrane helix</keyword>
<dbReference type="SUPFAM" id="SSF49899">
    <property type="entry name" value="Concanavalin A-like lectins/glucanases"/>
    <property type="match status" value="1"/>
</dbReference>
<sequence>MRLQVNKRIILYVNLIIFSFFAIVTGLSTIDSKAASATDDDYDAAISSAPQGLDLEDIFVPGTFKDNVSTVIEVNNSQVTDTDAVRLTYAKNQLGAIWSTDSNYFDLNKDQTMSMWMYFGGTKNPGDGMAFVLQNDDNGTGAISTFTSKNIIGQTTKTPAGGETLGVWAADQDGSLKDTEKFATTAIQNSWALEFDTYINDSDNYAAAGSASAFDVQISDAGQHIAANYPGDAASYYTATKNYDFTGLIKKYINYMNHGGLIPNVDLANGTWHHLTMNWDSTTKVMTYNFDDINPDGSDNPDALMNSFTIDTDVFASTNGQVRWGFTGATGSKYENNLVIFESIPDLVNATVTPSIYDVTQDREIADGDSIISKDELEVSYNLDYENGRRDWKDIVAKIKLPGIAPDPDDTSNDIENIIYDDTATITYADGASETFSIEGMTENEVQYTLAETLSDTNQSATIEFTGNAIAVNRDTEIGEETSTFSSTNFITHVNTPSFTIQSDKSITIALLSGSKQTVQSGEDANLTGVILYAGGDADITNSRFTVNTELNGEVLDTVQMDDNEETGIFKINIPAGILKPGDNDLDIYITDEVGTKSNVVSATITVAGYLSFKDVSDSVSFNPIHYIGEAGVIGRNDDWSLSVNDARNAGSQWKVIASSTTMTNGSDTLQGGLIYTDGNSVTSIVNNPVMIASYTDQNDGDEVTDIIGNWNDDEGILLRTSSSEKGGTYTGTIKWELYDSI</sequence>
<organism evidence="2 3">
    <name type="scientific">Companilactobacillus allii</name>
    <dbReference type="NCBI Taxonomy" id="1847728"/>
    <lineage>
        <taxon>Bacteria</taxon>
        <taxon>Bacillati</taxon>
        <taxon>Bacillota</taxon>
        <taxon>Bacilli</taxon>
        <taxon>Lactobacillales</taxon>
        <taxon>Lactobacillaceae</taxon>
        <taxon>Companilactobacillus</taxon>
    </lineage>
</organism>
<evidence type="ECO:0000313" key="2">
    <source>
        <dbReference type="EMBL" id="APX72361.1"/>
    </source>
</evidence>
<feature type="transmembrane region" description="Helical" evidence="1">
    <location>
        <begin position="9"/>
        <end position="30"/>
    </location>
</feature>
<dbReference type="OrthoDB" id="2306834at2"/>
<dbReference type="KEGG" id="lalw:BTM29_07210"/>
<name>A0A1P8Q3E2_9LACO</name>
<dbReference type="AlphaFoldDB" id="A0A1P8Q3E2"/>
<dbReference type="Gene3D" id="2.60.120.200">
    <property type="match status" value="1"/>
</dbReference>
<dbReference type="STRING" id="1847728.BTM29_07210"/>
<keyword evidence="3" id="KW-1185">Reference proteome</keyword>
<evidence type="ECO:0000313" key="3">
    <source>
        <dbReference type="Proteomes" id="UP000187499"/>
    </source>
</evidence>
<dbReference type="Proteomes" id="UP000187499">
    <property type="component" value="Chromosome"/>
</dbReference>